<comment type="caution">
    <text evidence="2">The sequence shown here is derived from an EMBL/GenBank/DDBJ whole genome shotgun (WGS) entry which is preliminary data.</text>
</comment>
<comment type="similarity">
    <text evidence="1">Belongs to the UbiK family.</text>
</comment>
<keyword evidence="1" id="KW-0963">Cytoplasm</keyword>
<dbReference type="InterPro" id="IPR007475">
    <property type="entry name" value="UbiK"/>
</dbReference>
<evidence type="ECO:0000313" key="3">
    <source>
        <dbReference type="Proteomes" id="UP000245812"/>
    </source>
</evidence>
<organism evidence="2 3">
    <name type="scientific">Fulvimonas soli</name>
    <dbReference type="NCBI Taxonomy" id="155197"/>
    <lineage>
        <taxon>Bacteria</taxon>
        <taxon>Pseudomonadati</taxon>
        <taxon>Pseudomonadota</taxon>
        <taxon>Gammaproteobacteria</taxon>
        <taxon>Lysobacterales</taxon>
        <taxon>Rhodanobacteraceae</taxon>
        <taxon>Fulvimonas</taxon>
    </lineage>
</organism>
<dbReference type="EMBL" id="QGHC01000002">
    <property type="protein sequence ID" value="PWK92346.1"/>
    <property type="molecule type" value="Genomic_DNA"/>
</dbReference>
<evidence type="ECO:0000256" key="1">
    <source>
        <dbReference type="HAMAP-Rule" id="MF_02216"/>
    </source>
</evidence>
<dbReference type="OrthoDB" id="5297354at2"/>
<name>A0A316II08_9GAMM</name>
<proteinExistence type="inferred from homology"/>
<dbReference type="RefSeq" id="WP_109722193.1">
    <property type="nucleotide sequence ID" value="NZ_MSZV01000189.1"/>
</dbReference>
<dbReference type="Pfam" id="PF04380">
    <property type="entry name" value="BMFP"/>
    <property type="match status" value="1"/>
</dbReference>
<accession>A0A316II08</accession>
<dbReference type="UniPathway" id="UPA00232"/>
<reference evidence="2 3" key="1">
    <citation type="submission" date="2018-05" db="EMBL/GenBank/DDBJ databases">
        <title>Genomic Encyclopedia of Type Strains, Phase IV (KMG-IV): sequencing the most valuable type-strain genomes for metagenomic binning, comparative biology and taxonomic classification.</title>
        <authorList>
            <person name="Goeker M."/>
        </authorList>
    </citation>
    <scope>NUCLEOTIDE SEQUENCE [LARGE SCALE GENOMIC DNA]</scope>
    <source>
        <strain evidence="2 3">DSM 14263</strain>
    </source>
</reference>
<keyword evidence="1" id="KW-0831">Ubiquinone biosynthesis</keyword>
<dbReference type="Proteomes" id="UP000245812">
    <property type="component" value="Unassembled WGS sequence"/>
</dbReference>
<dbReference type="GO" id="GO:0005829">
    <property type="term" value="C:cytosol"/>
    <property type="evidence" value="ECO:0007669"/>
    <property type="project" value="TreeGrafter"/>
</dbReference>
<keyword evidence="3" id="KW-1185">Reference proteome</keyword>
<dbReference type="GO" id="GO:0006744">
    <property type="term" value="P:ubiquinone biosynthetic process"/>
    <property type="evidence" value="ECO:0007669"/>
    <property type="project" value="UniProtKB-UniRule"/>
</dbReference>
<comment type="function">
    <text evidence="1">Required for efficient ubiquinone (coenzyme Q) biosynthesis. UbiK is probably an accessory factor of Ubi enzymes and facilitates ubiquinone biosynthesis by acting as an assembly factor, a targeting factor, or both.</text>
</comment>
<comment type="pathway">
    <text evidence="1">Cofactor biosynthesis; ubiquinone biosynthesis.</text>
</comment>
<evidence type="ECO:0000313" key="2">
    <source>
        <dbReference type="EMBL" id="PWK92346.1"/>
    </source>
</evidence>
<dbReference type="HAMAP" id="MF_02216">
    <property type="entry name" value="UbiK"/>
    <property type="match status" value="1"/>
</dbReference>
<gene>
    <name evidence="1" type="primary">ubiK</name>
    <name evidence="2" type="ORF">C7456_10279</name>
</gene>
<sequence length="87" mass="9977">MMGRQDIDQLALRLVSLVPPGLAQAHEDLRANFRDVLTQGLRRLELVTREEFDVQSQVLARTRARVDELERRVARLEAEAVTRGVQQ</sequence>
<comment type="subcellular location">
    <subcellularLocation>
        <location evidence="1">Cytoplasm</location>
    </subcellularLocation>
</comment>
<protein>
    <recommendedName>
        <fullName evidence="1">Ubiquinone biosynthesis accessory factor UbiK</fullName>
    </recommendedName>
</protein>
<dbReference type="PANTHER" id="PTHR38040:SF1">
    <property type="entry name" value="UBIQUINONE BIOSYNTHESIS ACCESSORY FACTOR UBIK"/>
    <property type="match status" value="1"/>
</dbReference>
<dbReference type="AlphaFoldDB" id="A0A316II08"/>
<dbReference type="PANTHER" id="PTHR38040">
    <property type="entry name" value="UBIQUINONE BIOSYNTHESIS ACCESSORY FACTOR UBIK"/>
    <property type="match status" value="1"/>
</dbReference>